<name>A0A9W8YWQ5_9PEZI</name>
<feature type="transmembrane region" description="Helical" evidence="12">
    <location>
        <begin position="116"/>
        <end position="139"/>
    </location>
</feature>
<protein>
    <recommendedName>
        <fullName evidence="4 12">GPI mannosyltransferase 2</fullName>
        <ecNumber evidence="12">2.4.1.-</ecNumber>
    </recommendedName>
</protein>
<feature type="transmembrane region" description="Helical" evidence="12">
    <location>
        <begin position="186"/>
        <end position="205"/>
    </location>
</feature>
<dbReference type="InterPro" id="IPR007315">
    <property type="entry name" value="PIG-V/Gpi18"/>
</dbReference>
<evidence type="ECO:0000256" key="6">
    <source>
        <dbReference type="ARBA" id="ARBA00022676"/>
    </source>
</evidence>
<evidence type="ECO:0000256" key="5">
    <source>
        <dbReference type="ARBA" id="ARBA00022502"/>
    </source>
</evidence>
<comment type="subcellular location">
    <subcellularLocation>
        <location evidence="1 12">Endoplasmic reticulum membrane</location>
        <topology evidence="1 12">Multi-pass membrane protein</topology>
    </subcellularLocation>
</comment>
<evidence type="ECO:0000256" key="1">
    <source>
        <dbReference type="ARBA" id="ARBA00004477"/>
    </source>
</evidence>
<feature type="transmembrane region" description="Helical" evidence="12">
    <location>
        <begin position="404"/>
        <end position="422"/>
    </location>
</feature>
<gene>
    <name evidence="13" type="primary">GPI18</name>
    <name evidence="13" type="ORF">N0V93_002562</name>
</gene>
<feature type="transmembrane region" description="Helical" evidence="12">
    <location>
        <begin position="459"/>
        <end position="478"/>
    </location>
</feature>
<proteinExistence type="inferred from homology"/>
<evidence type="ECO:0000256" key="3">
    <source>
        <dbReference type="ARBA" id="ARBA00008698"/>
    </source>
</evidence>
<dbReference type="GO" id="GO:0000009">
    <property type="term" value="F:alpha-1,6-mannosyltransferase activity"/>
    <property type="evidence" value="ECO:0007669"/>
    <property type="project" value="InterPro"/>
</dbReference>
<keyword evidence="8 12" id="KW-0812">Transmembrane</keyword>
<evidence type="ECO:0000256" key="2">
    <source>
        <dbReference type="ARBA" id="ARBA00004687"/>
    </source>
</evidence>
<evidence type="ECO:0000256" key="8">
    <source>
        <dbReference type="ARBA" id="ARBA00022692"/>
    </source>
</evidence>
<organism evidence="13 14">
    <name type="scientific">Gnomoniopsis smithogilvyi</name>
    <dbReference type="NCBI Taxonomy" id="1191159"/>
    <lineage>
        <taxon>Eukaryota</taxon>
        <taxon>Fungi</taxon>
        <taxon>Dikarya</taxon>
        <taxon>Ascomycota</taxon>
        <taxon>Pezizomycotina</taxon>
        <taxon>Sordariomycetes</taxon>
        <taxon>Sordariomycetidae</taxon>
        <taxon>Diaporthales</taxon>
        <taxon>Gnomoniaceae</taxon>
        <taxon>Gnomoniopsis</taxon>
    </lineage>
</organism>
<comment type="caution">
    <text evidence="13">The sequence shown here is derived from an EMBL/GenBank/DDBJ whole genome shotgun (WGS) entry which is preliminary data.</text>
</comment>
<evidence type="ECO:0000256" key="4">
    <source>
        <dbReference type="ARBA" id="ARBA00013795"/>
    </source>
</evidence>
<keyword evidence="14" id="KW-1185">Reference proteome</keyword>
<dbReference type="OrthoDB" id="10252502at2759"/>
<evidence type="ECO:0000256" key="10">
    <source>
        <dbReference type="ARBA" id="ARBA00022989"/>
    </source>
</evidence>
<dbReference type="GO" id="GO:0004376">
    <property type="term" value="F:GPI mannosyltransferase activity"/>
    <property type="evidence" value="ECO:0007669"/>
    <property type="project" value="InterPro"/>
</dbReference>
<dbReference type="GO" id="GO:0005789">
    <property type="term" value="C:endoplasmic reticulum membrane"/>
    <property type="evidence" value="ECO:0007669"/>
    <property type="project" value="UniProtKB-SubCell"/>
</dbReference>
<keyword evidence="10 12" id="KW-1133">Transmembrane helix</keyword>
<evidence type="ECO:0000256" key="7">
    <source>
        <dbReference type="ARBA" id="ARBA00022679"/>
    </source>
</evidence>
<keyword evidence="6 12" id="KW-0328">Glycosyltransferase</keyword>
<dbReference type="GO" id="GO:0006506">
    <property type="term" value="P:GPI anchor biosynthetic process"/>
    <property type="evidence" value="ECO:0007669"/>
    <property type="project" value="UniProtKB-KW"/>
</dbReference>
<dbReference type="PANTHER" id="PTHR12468">
    <property type="entry name" value="GPI MANNOSYLTRANSFERASE 2"/>
    <property type="match status" value="1"/>
</dbReference>
<dbReference type="AlphaFoldDB" id="A0A9W8YWQ5"/>
<dbReference type="EC" id="2.4.1.-" evidence="12"/>
<evidence type="ECO:0000313" key="14">
    <source>
        <dbReference type="Proteomes" id="UP001140453"/>
    </source>
</evidence>
<dbReference type="Proteomes" id="UP001140453">
    <property type="component" value="Unassembled WGS sequence"/>
</dbReference>
<reference evidence="13" key="1">
    <citation type="submission" date="2022-10" db="EMBL/GenBank/DDBJ databases">
        <title>Tapping the CABI collections for fungal endophytes: first genome assemblies for Collariella, Neodidymelliopsis, Ascochyta clinopodiicola, Didymella pomorum, Didymosphaeria variabile, Neocosmospora piperis and Neocucurbitaria cava.</title>
        <authorList>
            <person name="Hill R."/>
        </authorList>
    </citation>
    <scope>NUCLEOTIDE SEQUENCE</scope>
    <source>
        <strain evidence="13">IMI 355082</strain>
    </source>
</reference>
<evidence type="ECO:0000313" key="13">
    <source>
        <dbReference type="EMBL" id="KAJ4393354.1"/>
    </source>
</evidence>
<comment type="pathway">
    <text evidence="2 12">Glycolipid biosynthesis; glycosylphosphatidylinositol-anchor biosynthesis.</text>
</comment>
<feature type="transmembrane region" description="Helical" evidence="12">
    <location>
        <begin position="41"/>
        <end position="61"/>
    </location>
</feature>
<evidence type="ECO:0000256" key="12">
    <source>
        <dbReference type="RuleBase" id="RU363112"/>
    </source>
</evidence>
<feature type="transmembrane region" description="Helical" evidence="12">
    <location>
        <begin position="291"/>
        <end position="311"/>
    </location>
</feature>
<evidence type="ECO:0000256" key="9">
    <source>
        <dbReference type="ARBA" id="ARBA00022824"/>
    </source>
</evidence>
<feature type="transmembrane region" description="Helical" evidence="12">
    <location>
        <begin position="354"/>
        <end position="373"/>
    </location>
</feature>
<comment type="function">
    <text evidence="12">Mannosyltransferase involved in glycosylphosphatidylinositol-anchor biosynthesis.</text>
</comment>
<evidence type="ECO:0000256" key="11">
    <source>
        <dbReference type="ARBA" id="ARBA00023136"/>
    </source>
</evidence>
<feature type="transmembrane region" description="Helical" evidence="12">
    <location>
        <begin position="151"/>
        <end position="174"/>
    </location>
</feature>
<sequence length="481" mass="52677">MCAAPPISDHLANKLTSEGAVDDDHPHPPLIMPILKHQSPYWTLTVTFVAWKILLLAIAAGSQVGPLYDTSSSLLTFDPEHGAQTSIRNLVTRLCSWDAIYFIKNAQRGYLFEQEWAFGSALPTCISLVIRALTILGLVDASSNCDGAATAHLAALIGVLITHSCHFLSSLVLYQLGLHIWADSTWALVSALLHVLSPAGLFLSAPYQESPFSLLSFIGWLLLVKSCLNGHGPISRDVLTILAGVSFGLATVFRTNGLLNGVPFAFECLRTLYHLVEDLEPSSSVAHIRRLAVLGLSGLFVAAGSLVPQFFAYRIYCTGRDVAGPQVRPWCLSFVPSIYNFVQKEYWNTGFLRYWTISNAPLFLLAAPMLFIMGKGGKDIFLQAGRIPQSLPSGSNVDSERLRLVVRSMALTQMILVGLALTNYHVQIITRLSSGYPAWYWWVAACLRSPKTRQMGSGFVVFMVVYALIQAVLFASFLPPA</sequence>
<keyword evidence="5 12" id="KW-0337">GPI-anchor biosynthesis</keyword>
<comment type="similarity">
    <text evidence="3 12">Belongs to the PIGV family.</text>
</comment>
<keyword evidence="11 12" id="KW-0472">Membrane</keyword>
<keyword evidence="9 12" id="KW-0256">Endoplasmic reticulum</keyword>
<dbReference type="GO" id="GO:0031501">
    <property type="term" value="C:mannosyltransferase complex"/>
    <property type="evidence" value="ECO:0007669"/>
    <property type="project" value="TreeGrafter"/>
</dbReference>
<dbReference type="PANTHER" id="PTHR12468:SF2">
    <property type="entry name" value="GPI MANNOSYLTRANSFERASE 2"/>
    <property type="match status" value="1"/>
</dbReference>
<dbReference type="Pfam" id="PF04188">
    <property type="entry name" value="Mannosyl_trans2"/>
    <property type="match status" value="1"/>
</dbReference>
<dbReference type="EMBL" id="JAPEVB010000002">
    <property type="protein sequence ID" value="KAJ4393354.1"/>
    <property type="molecule type" value="Genomic_DNA"/>
</dbReference>
<accession>A0A9W8YWQ5</accession>
<keyword evidence="7 12" id="KW-0808">Transferase</keyword>